<dbReference type="PROSITE" id="PS00137">
    <property type="entry name" value="SUBTILASE_HIS"/>
    <property type="match status" value="1"/>
</dbReference>
<keyword evidence="4 5" id="KW-0720">Serine protease</keyword>
<comment type="caution">
    <text evidence="10">The sequence shown here is derived from an EMBL/GenBank/DDBJ whole genome shotgun (WGS) entry which is preliminary data.</text>
</comment>
<dbReference type="Proteomes" id="UP001172778">
    <property type="component" value="Unassembled WGS sequence"/>
</dbReference>
<evidence type="ECO:0000259" key="9">
    <source>
        <dbReference type="Pfam" id="PF13946"/>
    </source>
</evidence>
<dbReference type="InterPro" id="IPR025282">
    <property type="entry name" value="DUF4214"/>
</dbReference>
<evidence type="ECO:0000313" key="10">
    <source>
        <dbReference type="EMBL" id="MDK2126002.1"/>
    </source>
</evidence>
<feature type="signal peptide" evidence="7">
    <location>
        <begin position="1"/>
        <end position="29"/>
    </location>
</feature>
<dbReference type="EMBL" id="JARRAF010000028">
    <property type="protein sequence ID" value="MDK2126002.1"/>
    <property type="molecule type" value="Genomic_DNA"/>
</dbReference>
<feature type="region of interest" description="Disordered" evidence="6">
    <location>
        <begin position="208"/>
        <end position="231"/>
    </location>
</feature>
<dbReference type="InterPro" id="IPR022398">
    <property type="entry name" value="Peptidase_S8_His-AS"/>
</dbReference>
<dbReference type="PANTHER" id="PTHR43806:SF11">
    <property type="entry name" value="CEREVISIN-RELATED"/>
    <property type="match status" value="1"/>
</dbReference>
<comment type="similarity">
    <text evidence="1 5">Belongs to the peptidase S8 family.</text>
</comment>
<reference evidence="10" key="1">
    <citation type="submission" date="2023-03" db="EMBL/GenBank/DDBJ databases">
        <title>Chitinimonas shenzhenensis gen. nov., sp. nov., a novel member of family Burkholderiaceae isolated from activated sludge collected in Shen Zhen, China.</title>
        <authorList>
            <person name="Wang X."/>
        </authorList>
    </citation>
    <scope>NUCLEOTIDE SEQUENCE</scope>
    <source>
        <strain evidence="10">DQS-5</strain>
    </source>
</reference>
<keyword evidence="2 5" id="KW-0645">Protease</keyword>
<organism evidence="10 11">
    <name type="scientific">Parachitinimonas caeni</name>
    <dbReference type="NCBI Taxonomy" id="3031301"/>
    <lineage>
        <taxon>Bacteria</taxon>
        <taxon>Pseudomonadati</taxon>
        <taxon>Pseudomonadota</taxon>
        <taxon>Betaproteobacteria</taxon>
        <taxon>Neisseriales</taxon>
        <taxon>Chitinibacteraceae</taxon>
        <taxon>Parachitinimonas</taxon>
    </lineage>
</organism>
<dbReference type="PROSITE" id="PS00138">
    <property type="entry name" value="SUBTILASE_SER"/>
    <property type="match status" value="1"/>
</dbReference>
<dbReference type="SUPFAM" id="SSF52743">
    <property type="entry name" value="Subtilisin-like"/>
    <property type="match status" value="1"/>
</dbReference>
<feature type="active site" description="Charge relay system" evidence="5">
    <location>
        <position position="248"/>
    </location>
</feature>
<evidence type="ECO:0000256" key="1">
    <source>
        <dbReference type="ARBA" id="ARBA00011073"/>
    </source>
</evidence>
<dbReference type="RefSeq" id="WP_284102316.1">
    <property type="nucleotide sequence ID" value="NZ_JARRAF010000028.1"/>
</dbReference>
<keyword evidence="7" id="KW-0732">Signal</keyword>
<proteinExistence type="inferred from homology"/>
<dbReference type="Pfam" id="PF00082">
    <property type="entry name" value="Peptidase_S8"/>
    <property type="match status" value="1"/>
</dbReference>
<dbReference type="Pfam" id="PF13946">
    <property type="entry name" value="DUF4214"/>
    <property type="match status" value="1"/>
</dbReference>
<dbReference type="InterPro" id="IPR036852">
    <property type="entry name" value="Peptidase_S8/S53_dom_sf"/>
</dbReference>
<dbReference type="PROSITE" id="PS51892">
    <property type="entry name" value="SUBTILASE"/>
    <property type="match status" value="1"/>
</dbReference>
<feature type="active site" description="Charge relay system" evidence="5">
    <location>
        <position position="169"/>
    </location>
</feature>
<dbReference type="PANTHER" id="PTHR43806">
    <property type="entry name" value="PEPTIDASE S8"/>
    <property type="match status" value="1"/>
</dbReference>
<evidence type="ECO:0000256" key="6">
    <source>
        <dbReference type="SAM" id="MobiDB-lite"/>
    </source>
</evidence>
<evidence type="ECO:0000256" key="7">
    <source>
        <dbReference type="SAM" id="SignalP"/>
    </source>
</evidence>
<feature type="active site" description="Charge relay system" evidence="5">
    <location>
        <position position="429"/>
    </location>
</feature>
<evidence type="ECO:0000256" key="5">
    <source>
        <dbReference type="PROSITE-ProRule" id="PRU01240"/>
    </source>
</evidence>
<dbReference type="InterPro" id="IPR000209">
    <property type="entry name" value="Peptidase_S8/S53_dom"/>
</dbReference>
<feature type="domain" description="DUF4214" evidence="9">
    <location>
        <begin position="533"/>
        <end position="594"/>
    </location>
</feature>
<dbReference type="Gene3D" id="3.40.50.200">
    <property type="entry name" value="Peptidase S8/S53 domain"/>
    <property type="match status" value="1"/>
</dbReference>
<dbReference type="InterPro" id="IPR050131">
    <property type="entry name" value="Peptidase_S8_subtilisin-like"/>
</dbReference>
<feature type="compositionally biased region" description="Acidic residues" evidence="6">
    <location>
        <begin position="215"/>
        <end position="226"/>
    </location>
</feature>
<name>A0ABT7E102_9NEIS</name>
<feature type="domain" description="Peptidase S8/S53" evidence="8">
    <location>
        <begin position="160"/>
        <end position="467"/>
    </location>
</feature>
<sequence length="601" mass="64835">MQLKKSTIFTRTILAASVLGLSAMATVHAEEPVVVGLIVKFKNQPNQLRATQKQDRSARVMSAGRSMGLELREKANFEVNALSKREIQVYSLNGSTTESKIRDLAKQLKEQNPSIEYAEPDLLMHALDEPDRSKPNDPFFFVQWHLKNTRTDVAWNRTNGKHVRIAAIDTGNVRNQDLIENIIPGYDFTSKNISVPAEKDSTGKIIKYKSVDNSGDGDDWDTDPTDPGDMAPEGSCGLDPVHIQSSWHGTTVSSIMAATTNNGASVAGAAYGAKVMPLRVLGKCGGATSDIIAAIYHASGVNMTWNGKPARAIPEKVRVINMSLGGRGQCGISLQTAIDDVAKLGVVSVVAAGNSGLNIDTTPYSPAGCNNVITVGASDQEDNRVIPQPASGREWGSNWGANKVAVYAPGVRVFTVWGMDSWNYHDGTSFSAPQVSAAAAMMLSQNPSLKPADIKKAIQETARVSGDIKILDTEAAVARVSSGPGYFLGKIYIEGFNRYPDDSGFDFWMNAIKGNGGCSLSKLGAVANDILTTSDFLNTNKTNATRLDAAYRALFARQPDTAGYNWWLAKLDANQISWADLVKNFVTSDEFVKLAPKYCAQ</sequence>
<accession>A0ABT7E102</accession>
<evidence type="ECO:0000256" key="4">
    <source>
        <dbReference type="ARBA" id="ARBA00022825"/>
    </source>
</evidence>
<gene>
    <name evidence="10" type="ORF">PZA18_18320</name>
</gene>
<protein>
    <submittedName>
        <fullName evidence="10">S8 family serine peptidase</fullName>
    </submittedName>
</protein>
<evidence type="ECO:0000259" key="8">
    <source>
        <dbReference type="Pfam" id="PF00082"/>
    </source>
</evidence>
<evidence type="ECO:0000256" key="3">
    <source>
        <dbReference type="ARBA" id="ARBA00022801"/>
    </source>
</evidence>
<dbReference type="PRINTS" id="PR00723">
    <property type="entry name" value="SUBTILISIN"/>
</dbReference>
<dbReference type="InterPro" id="IPR023828">
    <property type="entry name" value="Peptidase_S8_Ser-AS"/>
</dbReference>
<keyword evidence="11" id="KW-1185">Reference proteome</keyword>
<dbReference type="InterPro" id="IPR015500">
    <property type="entry name" value="Peptidase_S8_subtilisin-rel"/>
</dbReference>
<keyword evidence="3 5" id="KW-0378">Hydrolase</keyword>
<evidence type="ECO:0000256" key="2">
    <source>
        <dbReference type="ARBA" id="ARBA00022670"/>
    </source>
</evidence>
<feature type="chain" id="PRO_5045761798" evidence="7">
    <location>
        <begin position="30"/>
        <end position="601"/>
    </location>
</feature>
<evidence type="ECO:0000313" key="11">
    <source>
        <dbReference type="Proteomes" id="UP001172778"/>
    </source>
</evidence>